<gene>
    <name evidence="6" type="ORF">LEA_10231</name>
</gene>
<accession>K1SYF1</accession>
<evidence type="ECO:0000256" key="2">
    <source>
        <dbReference type="ARBA" id="ARBA00022448"/>
    </source>
</evidence>
<evidence type="ECO:0000313" key="6">
    <source>
        <dbReference type="EMBL" id="EKC65612.1"/>
    </source>
</evidence>
<dbReference type="GO" id="GO:0009279">
    <property type="term" value="C:cell outer membrane"/>
    <property type="evidence" value="ECO:0007669"/>
    <property type="project" value="UniProtKB-SubCell"/>
</dbReference>
<comment type="subcellular location">
    <subcellularLocation>
        <location evidence="1">Cell outer membrane</location>
        <topology evidence="1">Multi-pass membrane protein</topology>
    </subcellularLocation>
</comment>
<evidence type="ECO:0000256" key="1">
    <source>
        <dbReference type="ARBA" id="ARBA00004571"/>
    </source>
</evidence>
<keyword evidence="3" id="KW-0812">Transmembrane</keyword>
<dbReference type="InterPro" id="IPR039426">
    <property type="entry name" value="TonB-dep_rcpt-like"/>
</dbReference>
<name>K1SYF1_9ZZZZ</name>
<proteinExistence type="predicted"/>
<evidence type="ECO:0000256" key="5">
    <source>
        <dbReference type="ARBA" id="ARBA00023237"/>
    </source>
</evidence>
<dbReference type="Gene3D" id="2.40.170.20">
    <property type="entry name" value="TonB-dependent receptor, beta-barrel domain"/>
    <property type="match status" value="1"/>
</dbReference>
<dbReference type="SUPFAM" id="SSF56935">
    <property type="entry name" value="Porins"/>
    <property type="match status" value="1"/>
</dbReference>
<evidence type="ECO:0000256" key="3">
    <source>
        <dbReference type="ARBA" id="ARBA00022692"/>
    </source>
</evidence>
<dbReference type="InterPro" id="IPR036942">
    <property type="entry name" value="Beta-barrel_TonB_sf"/>
</dbReference>
<dbReference type="EMBL" id="AJWY01006882">
    <property type="protein sequence ID" value="EKC65612.1"/>
    <property type="molecule type" value="Genomic_DNA"/>
</dbReference>
<organism evidence="6">
    <name type="scientific">human gut metagenome</name>
    <dbReference type="NCBI Taxonomy" id="408170"/>
    <lineage>
        <taxon>unclassified sequences</taxon>
        <taxon>metagenomes</taxon>
        <taxon>organismal metagenomes</taxon>
    </lineage>
</organism>
<keyword evidence="6" id="KW-0675">Receptor</keyword>
<keyword evidence="2" id="KW-0813">Transport</keyword>
<dbReference type="PROSITE" id="PS52016">
    <property type="entry name" value="TONB_DEPENDENT_REC_3"/>
    <property type="match status" value="1"/>
</dbReference>
<dbReference type="AlphaFoldDB" id="K1SYF1"/>
<keyword evidence="5" id="KW-0998">Cell outer membrane</keyword>
<comment type="caution">
    <text evidence="6">The sequence shown here is derived from an EMBL/GenBank/DDBJ whole genome shotgun (WGS) entry which is preliminary data.</text>
</comment>
<keyword evidence="4" id="KW-0472">Membrane</keyword>
<sequence length="107" mass="12465">MRLNADWNFFARNYADYDIDASQATQKEAYVVEKPWEIPSWSTFDVSAGYTFDFGKIRATLSGNVNNLFNQEYIADARDGSNHDWETATRVIYGWGRTYTVRLKLNF</sequence>
<reference evidence="6" key="1">
    <citation type="journal article" date="2013" name="Environ. Microbiol.">
        <title>Microbiota from the distal guts of lean and obese adolescents exhibit partial functional redundancy besides clear differences in community structure.</title>
        <authorList>
            <person name="Ferrer M."/>
            <person name="Ruiz A."/>
            <person name="Lanza F."/>
            <person name="Haange S.B."/>
            <person name="Oberbach A."/>
            <person name="Till H."/>
            <person name="Bargiela R."/>
            <person name="Campoy C."/>
            <person name="Segura M.T."/>
            <person name="Richter M."/>
            <person name="von Bergen M."/>
            <person name="Seifert J."/>
            <person name="Suarez A."/>
        </authorList>
    </citation>
    <scope>NUCLEOTIDE SEQUENCE</scope>
</reference>
<evidence type="ECO:0000256" key="4">
    <source>
        <dbReference type="ARBA" id="ARBA00023136"/>
    </source>
</evidence>
<protein>
    <submittedName>
        <fullName evidence="6">TonB-dependent outer membrane receptor protein</fullName>
    </submittedName>
</protein>